<evidence type="ECO:0000313" key="1">
    <source>
        <dbReference type="EMBL" id="WBL31329.1"/>
    </source>
</evidence>
<sequence length="125" mass="14913">MNKQEKQELLTNIKTLEEYLRDKNYQIRNNLEQINHILEFVQDVKQNKAGEFISQIKAFLKDSMVKSFFKNKTGSLKEDFLTISVNKFIEAWQFFEKEANFDEIIFHLQEVIAVFDLLTMEEAQI</sequence>
<dbReference type="Proteomes" id="UP001210120">
    <property type="component" value="Chromosome"/>
</dbReference>
<keyword evidence="2" id="KW-1185">Reference proteome</keyword>
<evidence type="ECO:0000313" key="2">
    <source>
        <dbReference type="Proteomes" id="UP001210120"/>
    </source>
</evidence>
<proteinExistence type="predicted"/>
<protein>
    <submittedName>
        <fullName evidence="1">Uncharacterized protein</fullName>
    </submittedName>
</protein>
<gene>
    <name evidence="1" type="ORF">O7R10_01825</name>
</gene>
<accession>A0ABY7M117</accession>
<name>A0ABY7M117_9MOLU</name>
<dbReference type="EMBL" id="CP115156">
    <property type="protein sequence ID" value="WBL31329.1"/>
    <property type="molecule type" value="Genomic_DNA"/>
</dbReference>
<organism evidence="1 2">
    <name type="scientific">Candidatus Phytoplasma sacchari</name>
    <dbReference type="NCBI Taxonomy" id="2609813"/>
    <lineage>
        <taxon>Bacteria</taxon>
        <taxon>Bacillati</taxon>
        <taxon>Mycoplasmatota</taxon>
        <taxon>Mollicutes</taxon>
        <taxon>Acholeplasmatales</taxon>
        <taxon>Acholeplasmataceae</taxon>
        <taxon>Candidatus Phytoplasma</taxon>
        <taxon>16SrXI (Rice yellow dwarf group)</taxon>
    </lineage>
</organism>
<reference evidence="1" key="1">
    <citation type="submission" date="2022-12" db="EMBL/GenBank/DDBJ databases">
        <title>Genomic Characterization of Candidatus Phytoplasma sacchari in China.</title>
        <authorList>
            <person name="Zhang R.-Y."/>
        </authorList>
    </citation>
    <scope>NUCLEOTIDE SEQUENCE [LARGE SCALE GENOMIC DNA]</scope>
    <source>
        <strain evidence="1">SCWL1</strain>
    </source>
</reference>